<feature type="transmembrane region" description="Helical" evidence="2">
    <location>
        <begin position="127"/>
        <end position="149"/>
    </location>
</feature>
<dbReference type="WBParaSite" id="Hba_11629">
    <property type="protein sequence ID" value="Hba_11629"/>
    <property type="gene ID" value="Hba_11629"/>
</dbReference>
<proteinExistence type="predicted"/>
<keyword evidence="2" id="KW-0812">Transmembrane</keyword>
<protein>
    <submittedName>
        <fullName evidence="4">Uncharacterized protein</fullName>
    </submittedName>
</protein>
<evidence type="ECO:0000313" key="4">
    <source>
        <dbReference type="WBParaSite" id="Hba_11629"/>
    </source>
</evidence>
<keyword evidence="2" id="KW-0472">Membrane</keyword>
<dbReference type="Proteomes" id="UP000095283">
    <property type="component" value="Unplaced"/>
</dbReference>
<organism evidence="3 4">
    <name type="scientific">Heterorhabditis bacteriophora</name>
    <name type="common">Entomopathogenic nematode worm</name>
    <dbReference type="NCBI Taxonomy" id="37862"/>
    <lineage>
        <taxon>Eukaryota</taxon>
        <taxon>Metazoa</taxon>
        <taxon>Ecdysozoa</taxon>
        <taxon>Nematoda</taxon>
        <taxon>Chromadorea</taxon>
        <taxon>Rhabditida</taxon>
        <taxon>Rhabditina</taxon>
        <taxon>Rhabditomorpha</taxon>
        <taxon>Strongyloidea</taxon>
        <taxon>Heterorhabditidae</taxon>
        <taxon>Heterorhabditis</taxon>
    </lineage>
</organism>
<dbReference type="AlphaFoldDB" id="A0A1I7X2C9"/>
<feature type="region of interest" description="Disordered" evidence="1">
    <location>
        <begin position="1"/>
        <end position="27"/>
    </location>
</feature>
<keyword evidence="3" id="KW-1185">Reference proteome</keyword>
<feature type="transmembrane region" description="Helical" evidence="2">
    <location>
        <begin position="87"/>
        <end position="107"/>
    </location>
</feature>
<evidence type="ECO:0000313" key="3">
    <source>
        <dbReference type="Proteomes" id="UP000095283"/>
    </source>
</evidence>
<evidence type="ECO:0000256" key="2">
    <source>
        <dbReference type="SAM" id="Phobius"/>
    </source>
</evidence>
<keyword evidence="2" id="KW-1133">Transmembrane helix</keyword>
<accession>A0A1I7X2C9</accession>
<sequence length="181" mass="21651">MSTEAKSRLKKSLKNRDKNPPINFHSSKSSNLTVQVHRNLPLHRSTALFWMAIVEYLSIGRVWKKLLKEKLGNSRNKCANRREEKKYILPLSFLLLFKFIFSFPQLISLPVVKLVETIKLCFKDFNLIYILFVLEYIPYQNVIHSSVYLENFQRIPKNSNFKQNFIKSWSLSYKKYFFKYI</sequence>
<evidence type="ECO:0000256" key="1">
    <source>
        <dbReference type="SAM" id="MobiDB-lite"/>
    </source>
</evidence>
<name>A0A1I7X2C9_HETBA</name>
<reference evidence="4" key="1">
    <citation type="submission" date="2016-11" db="UniProtKB">
        <authorList>
            <consortium name="WormBaseParasite"/>
        </authorList>
    </citation>
    <scope>IDENTIFICATION</scope>
</reference>